<feature type="domain" description="EGF-like" evidence="2">
    <location>
        <begin position="481"/>
        <end position="521"/>
    </location>
</feature>
<dbReference type="Proteomes" id="UP001160148">
    <property type="component" value="Unassembled WGS sequence"/>
</dbReference>
<dbReference type="EMBL" id="CARXXK010000003">
    <property type="protein sequence ID" value="CAI6361329.1"/>
    <property type="molecule type" value="Genomic_DNA"/>
</dbReference>
<dbReference type="Gene3D" id="2.170.300.10">
    <property type="entry name" value="Tie2 ligand-binding domain superfamily"/>
    <property type="match status" value="1"/>
</dbReference>
<dbReference type="SMART" id="SM00060">
    <property type="entry name" value="FN3"/>
    <property type="match status" value="4"/>
</dbReference>
<keyword evidence="5" id="KW-1185">Reference proteome</keyword>
<dbReference type="PANTHER" id="PTHR47326:SF1">
    <property type="entry name" value="HTH PSQ-TYPE DOMAIN-CONTAINING PROTEIN"/>
    <property type="match status" value="1"/>
</dbReference>
<keyword evidence="1" id="KW-1015">Disulfide bond</keyword>
<comment type="caution">
    <text evidence="1">Lacks conserved residue(s) required for the propagation of feature annotation.</text>
</comment>
<dbReference type="InterPro" id="IPR036397">
    <property type="entry name" value="RNaseH_sf"/>
</dbReference>
<keyword evidence="1" id="KW-0245">EGF-like domain</keyword>
<evidence type="ECO:0000259" key="3">
    <source>
        <dbReference type="PROSITE" id="PS50853"/>
    </source>
</evidence>
<evidence type="ECO:0000313" key="5">
    <source>
        <dbReference type="Proteomes" id="UP001160148"/>
    </source>
</evidence>
<dbReference type="AlphaFoldDB" id="A0AAV0X0B6"/>
<dbReference type="InterPro" id="IPR032135">
    <property type="entry name" value="DUF4817"/>
</dbReference>
<dbReference type="InterPro" id="IPR013783">
    <property type="entry name" value="Ig-like_fold"/>
</dbReference>
<reference evidence="4 5" key="1">
    <citation type="submission" date="2023-01" db="EMBL/GenBank/DDBJ databases">
        <authorList>
            <person name="Whitehead M."/>
        </authorList>
    </citation>
    <scope>NUCLEOTIDE SEQUENCE [LARGE SCALE GENOMIC DNA]</scope>
</reference>
<dbReference type="GO" id="GO:0003676">
    <property type="term" value="F:nucleic acid binding"/>
    <property type="evidence" value="ECO:0007669"/>
    <property type="project" value="InterPro"/>
</dbReference>
<dbReference type="SUPFAM" id="SSF49265">
    <property type="entry name" value="Fibronectin type III"/>
    <property type="match status" value="3"/>
</dbReference>
<feature type="domain" description="Fibronectin type-III" evidence="3">
    <location>
        <begin position="729"/>
        <end position="831"/>
    </location>
</feature>
<dbReference type="PANTHER" id="PTHR47326">
    <property type="entry name" value="TRANSPOSABLE ELEMENT TC3 TRANSPOSASE-LIKE PROTEIN"/>
    <property type="match status" value="1"/>
</dbReference>
<dbReference type="InterPro" id="IPR036116">
    <property type="entry name" value="FN3_sf"/>
</dbReference>
<proteinExistence type="predicted"/>
<dbReference type="CDD" id="cd00063">
    <property type="entry name" value="FN3"/>
    <property type="match status" value="2"/>
</dbReference>
<gene>
    <name evidence="4" type="ORF">MEUPH1_LOCUS16527</name>
</gene>
<dbReference type="PROSITE" id="PS50853">
    <property type="entry name" value="FN3"/>
    <property type="match status" value="2"/>
</dbReference>
<dbReference type="Gene3D" id="3.30.420.10">
    <property type="entry name" value="Ribonuclease H-like superfamily/Ribonuclease H"/>
    <property type="match status" value="1"/>
</dbReference>
<dbReference type="SMART" id="SM00181">
    <property type="entry name" value="EGF"/>
    <property type="match status" value="3"/>
</dbReference>
<comment type="caution">
    <text evidence="4">The sequence shown here is derived from an EMBL/GenBank/DDBJ whole genome shotgun (WGS) entry which is preliminary data.</text>
</comment>
<sequence>MDNNSEKVDMLFTYWECQKNTRLAKETYALRYPNRQHPSHSFFYKLEKNLRDTGSFSKRVINQQPRRGNAIGEDVEVQILAYVRANPRSSIRHVSRQINISYGVVQKILKKHKMHAYRADLVQHLREGDAERRITFIAWLETKLIENPSVLNYILWTDESKFTNNGVLNKQNHRYWDDQNPHWTFETNNQNVWGTNVWCGLINGAPALICPGALRILGRLCSIEIHSRTNAIGIPLSIDKIIYDNNSTSDNVLQINIDEFYKYGFIQNNSRMNVYFDSNYWERSTIVSTGEECEFDYVTPSNPTTNLTEYSLNECIKTLEYKYERHYYPYTANEDVHQTFLTVHWKPIKKQSCISITYFHNLDSDMEIIMSIFNENGTIITSPILEKLDSITTLKVDNMALIQDQEYKISLERKYGNMHNYYGYNSNFGNWFKLIRITQCSDNDEEEVRVVSMNDIDNYWCKPQEPFPYTTPLLHILGNDNTSVCDKMTVSSTESCLNGGFMQSTRSTCVCPPGFKGQFCEIGCGSNYYGADCKGVCSMHDNEMCRGLLMCTQLYGCTCPPGLTGLFCDQDCIPGKYGADCKQTCSSNCHNNKCDQYTGICYQGCSEGYLPPYCLQRYPYLISPPKLLSNEYEAIEMELNFKSDNIKGGDNNIKLKYYQIFYKSIIEEEFTKSEIKLINETSNRTTVIIHDLEPDTTYIIGVLVITNDGNFNSEDIVFNQYKTSCIQPYITDYNVQLTSGIKSVSIQWDKIHLKRLECNIIEYVLTLTFNQSQNQMTGIEEIKSSSNYSGISIGNLYPGYNYSISLTPKTNKGLLISSPTYSFTPLITKNDVIIKDTVATTTNNKIKISWKLVNAYQHDQIVVNAPFTYVVRFKLQRIFSCSLEKLENNWTSIIIFNRTNYEISAIPNSQYCIQVTVANDGINTQRGCQIYALTPASSPQIEPIFDLEYPMYVTNDSLFVQWKIDPVNCSKLNGFLSTFYIELKDMVDDTLEIIETKQYYLYTNKLKSNNDYEVKVFIKTHIGYNLEHYLFTNFTTKSRYLAPVDDLVVYKKSLKYQLVGLRWYYSEDANLDGFIVSINDSITYDISIIAPTKCSAWPEYYCHTYHNLSPMNNFTFKIKPKSFDYPEGGHVSSISFNLNDELPDSPNNLKIIDIGNTFMTLQWDIPWIFNGVLKMYIINVEEISYKDMNSNSGIQTTELPIYDELPSYNYTVKNLNPGSTYSIGILSVSTSLWYSFPIKIQAKTLVGT</sequence>
<evidence type="ECO:0000256" key="1">
    <source>
        <dbReference type="PROSITE-ProRule" id="PRU00076"/>
    </source>
</evidence>
<name>A0AAV0X0B6_9HEMI</name>
<evidence type="ECO:0000259" key="2">
    <source>
        <dbReference type="PROSITE" id="PS50026"/>
    </source>
</evidence>
<dbReference type="InterPro" id="IPR000742">
    <property type="entry name" value="EGF"/>
</dbReference>
<dbReference type="Pfam" id="PF00041">
    <property type="entry name" value="fn3"/>
    <property type="match status" value="1"/>
</dbReference>
<protein>
    <submittedName>
        <fullName evidence="4">Uncharacterized protein</fullName>
    </submittedName>
</protein>
<dbReference type="PROSITE" id="PS50026">
    <property type="entry name" value="EGF_3"/>
    <property type="match status" value="1"/>
</dbReference>
<dbReference type="Pfam" id="PF16087">
    <property type="entry name" value="DUF4817"/>
    <property type="match status" value="1"/>
</dbReference>
<dbReference type="Gene3D" id="2.60.40.10">
    <property type="entry name" value="Immunoglobulins"/>
    <property type="match status" value="2"/>
</dbReference>
<feature type="domain" description="Fibronectin type-III" evidence="3">
    <location>
        <begin position="1145"/>
        <end position="1248"/>
    </location>
</feature>
<evidence type="ECO:0000313" key="4">
    <source>
        <dbReference type="EMBL" id="CAI6361329.1"/>
    </source>
</evidence>
<accession>A0AAV0X0B6</accession>
<dbReference type="PROSITE" id="PS00022">
    <property type="entry name" value="EGF_1"/>
    <property type="match status" value="1"/>
</dbReference>
<dbReference type="InterPro" id="IPR003961">
    <property type="entry name" value="FN3_dom"/>
</dbReference>
<feature type="disulfide bond" evidence="1">
    <location>
        <begin position="511"/>
        <end position="520"/>
    </location>
</feature>
<organism evidence="4 5">
    <name type="scientific">Macrosiphum euphorbiae</name>
    <name type="common">potato aphid</name>
    <dbReference type="NCBI Taxonomy" id="13131"/>
    <lineage>
        <taxon>Eukaryota</taxon>
        <taxon>Metazoa</taxon>
        <taxon>Ecdysozoa</taxon>
        <taxon>Arthropoda</taxon>
        <taxon>Hexapoda</taxon>
        <taxon>Insecta</taxon>
        <taxon>Pterygota</taxon>
        <taxon>Neoptera</taxon>
        <taxon>Paraneoptera</taxon>
        <taxon>Hemiptera</taxon>
        <taxon>Sternorrhyncha</taxon>
        <taxon>Aphidomorpha</taxon>
        <taxon>Aphidoidea</taxon>
        <taxon>Aphididae</taxon>
        <taxon>Macrosiphini</taxon>
        <taxon>Macrosiphum</taxon>
    </lineage>
</organism>